<gene>
    <name evidence="5" type="ORF">FKW77_007341</name>
</gene>
<comment type="subcellular location">
    <subcellularLocation>
        <location evidence="1">Nucleus</location>
    </subcellularLocation>
</comment>
<name>A0A517L7L3_9PEZI</name>
<evidence type="ECO:0000313" key="6">
    <source>
        <dbReference type="Proteomes" id="UP000316270"/>
    </source>
</evidence>
<organism evidence="5 6">
    <name type="scientific">Venturia effusa</name>
    <dbReference type="NCBI Taxonomy" id="50376"/>
    <lineage>
        <taxon>Eukaryota</taxon>
        <taxon>Fungi</taxon>
        <taxon>Dikarya</taxon>
        <taxon>Ascomycota</taxon>
        <taxon>Pezizomycotina</taxon>
        <taxon>Dothideomycetes</taxon>
        <taxon>Pleosporomycetidae</taxon>
        <taxon>Venturiales</taxon>
        <taxon>Venturiaceae</taxon>
        <taxon>Venturia</taxon>
    </lineage>
</organism>
<dbReference type="InterPro" id="IPR008501">
    <property type="entry name" value="THOC7/Mft1"/>
</dbReference>
<proteinExistence type="predicted"/>
<evidence type="ECO:0000256" key="4">
    <source>
        <dbReference type="SAM" id="MobiDB-lite"/>
    </source>
</evidence>
<sequence>MATDFGYLDVPDEYKLHESRLLPIENKPFQRVSKHLLSRKTSQIYNRPSSLPSPPPDASETSAAEIAAIQEAEDRKRSLWREEMLLDFAALESTMVRIQLLQNSNEQERQRYAKEKIHILETQEAIKANTAELRTQLEAARATMEKRKRWDEMADKIHGNMMLKSREDQALMQDKLNAEIAEQEQEMDEYARLIAARKAQMAVIGVGVKGMMELLHPEEQEPESREGTEGAETRNGTSQVGTPREGSRPGSPMMEDGLKVRPPGSRGDSRAVSAAPSQGGDVEMADTVQTPAGNESSTGEIEEGEMEI</sequence>
<feature type="compositionally biased region" description="Polar residues" evidence="4">
    <location>
        <begin position="287"/>
        <end position="299"/>
    </location>
</feature>
<feature type="coiled-coil region" evidence="3">
    <location>
        <begin position="166"/>
        <end position="200"/>
    </location>
</feature>
<dbReference type="Proteomes" id="UP000316270">
    <property type="component" value="Chromosome 6"/>
</dbReference>
<protein>
    <submittedName>
        <fullName evidence="5">Uncharacterized protein</fullName>
    </submittedName>
</protein>
<evidence type="ECO:0000313" key="5">
    <source>
        <dbReference type="EMBL" id="QDS71630.1"/>
    </source>
</evidence>
<dbReference type="STRING" id="50376.A0A517L7L3"/>
<dbReference type="Pfam" id="PF05615">
    <property type="entry name" value="THOC7"/>
    <property type="match status" value="1"/>
</dbReference>
<feature type="region of interest" description="Disordered" evidence="4">
    <location>
        <begin position="43"/>
        <end position="62"/>
    </location>
</feature>
<reference evidence="5 6" key="1">
    <citation type="submission" date="2019-07" db="EMBL/GenBank/DDBJ databases">
        <title>Finished genome of Venturia effusa.</title>
        <authorList>
            <person name="Young C.A."/>
            <person name="Cox M.P."/>
            <person name="Ganley A.R.D."/>
            <person name="David W.J."/>
        </authorList>
    </citation>
    <scope>NUCLEOTIDE SEQUENCE [LARGE SCALE GENOMIC DNA]</scope>
    <source>
        <strain evidence="6">albino</strain>
    </source>
</reference>
<dbReference type="OrthoDB" id="205166at2759"/>
<feature type="compositionally biased region" description="Basic and acidic residues" evidence="4">
    <location>
        <begin position="218"/>
        <end position="232"/>
    </location>
</feature>
<dbReference type="EMBL" id="CP042190">
    <property type="protein sequence ID" value="QDS71630.1"/>
    <property type="molecule type" value="Genomic_DNA"/>
</dbReference>
<keyword evidence="2" id="KW-0539">Nucleus</keyword>
<dbReference type="GO" id="GO:0000445">
    <property type="term" value="C:THO complex part of transcription export complex"/>
    <property type="evidence" value="ECO:0007669"/>
    <property type="project" value="InterPro"/>
</dbReference>
<accession>A0A517L7L3</accession>
<evidence type="ECO:0000256" key="2">
    <source>
        <dbReference type="ARBA" id="ARBA00023242"/>
    </source>
</evidence>
<dbReference type="AlphaFoldDB" id="A0A517L7L3"/>
<dbReference type="GO" id="GO:0006397">
    <property type="term" value="P:mRNA processing"/>
    <property type="evidence" value="ECO:0007669"/>
    <property type="project" value="InterPro"/>
</dbReference>
<keyword evidence="6" id="KW-1185">Reference proteome</keyword>
<keyword evidence="3" id="KW-0175">Coiled coil</keyword>
<feature type="region of interest" description="Disordered" evidence="4">
    <location>
        <begin position="218"/>
        <end position="308"/>
    </location>
</feature>
<evidence type="ECO:0000256" key="1">
    <source>
        <dbReference type="ARBA" id="ARBA00004123"/>
    </source>
</evidence>
<evidence type="ECO:0000256" key="3">
    <source>
        <dbReference type="SAM" id="Coils"/>
    </source>
</evidence>